<proteinExistence type="predicted"/>
<gene>
    <name evidence="4" type="ORF">ORQ98_27100</name>
</gene>
<feature type="signal peptide" evidence="2">
    <location>
        <begin position="1"/>
        <end position="23"/>
    </location>
</feature>
<comment type="caution">
    <text evidence="4">The sequence shown here is derived from an EMBL/GenBank/DDBJ whole genome shotgun (WGS) entry which is preliminary data.</text>
</comment>
<dbReference type="RefSeq" id="WP_274691939.1">
    <property type="nucleotide sequence ID" value="NZ_JAPMOU010000074.1"/>
</dbReference>
<keyword evidence="5" id="KW-1185">Reference proteome</keyword>
<name>A0ABT5UGY8_9GAMM</name>
<keyword evidence="1" id="KW-1133">Transmembrane helix</keyword>
<sequence length="204" mass="21559">MKSMKKALGVLALSLAGTTSATAGLLSIEGGQVGTLPGNHNPSGGITKPGLQVTYGGNLKADANVNLTYEFLGSEASFENIFLTINGQGFNNKQTQAGQEIFDSVLQGNWLNFSFKTPHATVANGNNNDNNIHQADLLKPSFFLAAAGENSYYIGLNDDGGHFDYDFDDMVLKVTATKTPTPVPVPGTVALIGLGLLALRKRNR</sequence>
<dbReference type="Proteomes" id="UP001528823">
    <property type="component" value="Unassembled WGS sequence"/>
</dbReference>
<evidence type="ECO:0000259" key="3">
    <source>
        <dbReference type="Pfam" id="PF07589"/>
    </source>
</evidence>
<reference evidence="4 5" key="1">
    <citation type="submission" date="2022-11" db="EMBL/GenBank/DDBJ databases">
        <title>Spartinivicinus poritis sp. nov., isolated from scleractinian coral Porites lutea.</title>
        <authorList>
            <person name="Zhang G."/>
            <person name="Cai L."/>
            <person name="Wei Q."/>
        </authorList>
    </citation>
    <scope>NUCLEOTIDE SEQUENCE [LARGE SCALE GENOMIC DNA]</scope>
    <source>
        <strain evidence="4 5">A2-2</strain>
    </source>
</reference>
<keyword evidence="1" id="KW-0812">Transmembrane</keyword>
<organism evidence="4 5">
    <name type="scientific">Spartinivicinus poritis</name>
    <dbReference type="NCBI Taxonomy" id="2994640"/>
    <lineage>
        <taxon>Bacteria</taxon>
        <taxon>Pseudomonadati</taxon>
        <taxon>Pseudomonadota</taxon>
        <taxon>Gammaproteobacteria</taxon>
        <taxon>Oceanospirillales</taxon>
        <taxon>Zooshikellaceae</taxon>
        <taxon>Spartinivicinus</taxon>
    </lineage>
</organism>
<evidence type="ECO:0000313" key="4">
    <source>
        <dbReference type="EMBL" id="MDE1465635.1"/>
    </source>
</evidence>
<feature type="transmembrane region" description="Helical" evidence="1">
    <location>
        <begin position="183"/>
        <end position="199"/>
    </location>
</feature>
<feature type="domain" description="Ice-binding protein C-terminal" evidence="3">
    <location>
        <begin position="182"/>
        <end position="202"/>
    </location>
</feature>
<evidence type="ECO:0000256" key="1">
    <source>
        <dbReference type="SAM" id="Phobius"/>
    </source>
</evidence>
<keyword evidence="1" id="KW-0472">Membrane</keyword>
<evidence type="ECO:0000313" key="5">
    <source>
        <dbReference type="Proteomes" id="UP001528823"/>
    </source>
</evidence>
<protein>
    <submittedName>
        <fullName evidence="4">PEP-CTERM sorting domain-containing protein</fullName>
    </submittedName>
</protein>
<dbReference type="EMBL" id="JAPMOU010000074">
    <property type="protein sequence ID" value="MDE1465635.1"/>
    <property type="molecule type" value="Genomic_DNA"/>
</dbReference>
<dbReference type="Pfam" id="PF07589">
    <property type="entry name" value="PEP-CTERM"/>
    <property type="match status" value="1"/>
</dbReference>
<dbReference type="InterPro" id="IPR013424">
    <property type="entry name" value="Ice-binding_C"/>
</dbReference>
<feature type="chain" id="PRO_5047334271" evidence="2">
    <location>
        <begin position="24"/>
        <end position="204"/>
    </location>
</feature>
<accession>A0ABT5UGY8</accession>
<keyword evidence="2" id="KW-0732">Signal</keyword>
<evidence type="ECO:0000256" key="2">
    <source>
        <dbReference type="SAM" id="SignalP"/>
    </source>
</evidence>